<keyword evidence="2 3" id="KW-0802">TPR repeat</keyword>
<keyword evidence="5" id="KW-1185">Reference proteome</keyword>
<comment type="caution">
    <text evidence="4">The sequence shown here is derived from an EMBL/GenBank/DDBJ whole genome shotgun (WGS) entry which is preliminary data.</text>
</comment>
<dbReference type="InterPro" id="IPR019734">
    <property type="entry name" value="TPR_rpt"/>
</dbReference>
<dbReference type="InterPro" id="IPR051012">
    <property type="entry name" value="CellSynth/LPSAsmb/PSIAsmb"/>
</dbReference>
<reference evidence="4 5" key="1">
    <citation type="submission" date="2015-09" db="EMBL/GenBank/DDBJ databases">
        <title>Genome sequence of the marine flavobacterium Croceitalea dokdonensis DOKDO 023 that contains proton- and sodium-pumping rhodopsins.</title>
        <authorList>
            <person name="Kwon S.-K."/>
            <person name="Lee H.K."/>
            <person name="Kwak M.-J."/>
            <person name="Kim J.F."/>
        </authorList>
    </citation>
    <scope>NUCLEOTIDE SEQUENCE [LARGE SCALE GENOMIC DNA]</scope>
    <source>
        <strain evidence="4 5">DOKDO 023</strain>
    </source>
</reference>
<dbReference type="PANTHER" id="PTHR45586:SF1">
    <property type="entry name" value="LIPOPOLYSACCHARIDE ASSEMBLY PROTEIN B"/>
    <property type="match status" value="1"/>
</dbReference>
<dbReference type="AlphaFoldDB" id="A0A0P7AWN6"/>
<evidence type="ECO:0000313" key="4">
    <source>
        <dbReference type="EMBL" id="KPM32513.1"/>
    </source>
</evidence>
<dbReference type="SUPFAM" id="SSF48452">
    <property type="entry name" value="TPR-like"/>
    <property type="match status" value="1"/>
</dbReference>
<dbReference type="Gene3D" id="1.25.40.10">
    <property type="entry name" value="Tetratricopeptide repeat domain"/>
    <property type="match status" value="1"/>
</dbReference>
<evidence type="ECO:0000313" key="5">
    <source>
        <dbReference type="Proteomes" id="UP000050280"/>
    </source>
</evidence>
<sequence>MKFSFNSGGNQFKLEEKFNVADQEIKAAKYEAAVALLQEIISEDPKFGKAYNHLGWLYETKFKDLAVAEKHYKLALEHAPEYTAVYKNYAILLSTLGKYDDLKVLLDNAINVPGMDKFTVYNEYGIMYEQLEQYNQAINYYRDAAKATMNDKTMKTAMDSIERCKTKMSL</sequence>
<dbReference type="Proteomes" id="UP000050280">
    <property type="component" value="Unassembled WGS sequence"/>
</dbReference>
<evidence type="ECO:0000256" key="3">
    <source>
        <dbReference type="PROSITE-ProRule" id="PRU00339"/>
    </source>
</evidence>
<dbReference type="STRING" id="1300341.I595_931"/>
<accession>A0A0P7AWN6</accession>
<name>A0A0P7AWN6_9FLAO</name>
<dbReference type="EMBL" id="LDJX01000002">
    <property type="protein sequence ID" value="KPM32513.1"/>
    <property type="molecule type" value="Genomic_DNA"/>
</dbReference>
<proteinExistence type="predicted"/>
<keyword evidence="1" id="KW-0677">Repeat</keyword>
<dbReference type="OrthoDB" id="791132at2"/>
<dbReference type="GO" id="GO:0016740">
    <property type="term" value="F:transferase activity"/>
    <property type="evidence" value="ECO:0007669"/>
    <property type="project" value="UniProtKB-KW"/>
</dbReference>
<dbReference type="PROSITE" id="PS50005">
    <property type="entry name" value="TPR"/>
    <property type="match status" value="1"/>
</dbReference>
<dbReference type="RefSeq" id="WP_054558165.1">
    <property type="nucleotide sequence ID" value="NZ_LDJX01000002.1"/>
</dbReference>
<protein>
    <submittedName>
        <fullName evidence="4">Putative O-linked GlcNAc transferase</fullName>
    </submittedName>
</protein>
<organism evidence="4 5">
    <name type="scientific">Croceitalea dokdonensis DOKDO 023</name>
    <dbReference type="NCBI Taxonomy" id="1300341"/>
    <lineage>
        <taxon>Bacteria</taxon>
        <taxon>Pseudomonadati</taxon>
        <taxon>Bacteroidota</taxon>
        <taxon>Flavobacteriia</taxon>
        <taxon>Flavobacteriales</taxon>
        <taxon>Flavobacteriaceae</taxon>
        <taxon>Croceitalea</taxon>
    </lineage>
</organism>
<evidence type="ECO:0000256" key="2">
    <source>
        <dbReference type="ARBA" id="ARBA00022803"/>
    </source>
</evidence>
<dbReference type="InterPro" id="IPR011990">
    <property type="entry name" value="TPR-like_helical_dom_sf"/>
</dbReference>
<dbReference type="PANTHER" id="PTHR45586">
    <property type="entry name" value="TPR REPEAT-CONTAINING PROTEIN PA4667"/>
    <property type="match status" value="1"/>
</dbReference>
<evidence type="ECO:0000256" key="1">
    <source>
        <dbReference type="ARBA" id="ARBA00022737"/>
    </source>
</evidence>
<feature type="repeat" description="TPR" evidence="3">
    <location>
        <begin position="118"/>
        <end position="151"/>
    </location>
</feature>
<dbReference type="SMART" id="SM00028">
    <property type="entry name" value="TPR"/>
    <property type="match status" value="3"/>
</dbReference>
<gene>
    <name evidence="4" type="ORF">I595_931</name>
</gene>
<keyword evidence="4" id="KW-0808">Transferase</keyword>
<dbReference type="Pfam" id="PF13181">
    <property type="entry name" value="TPR_8"/>
    <property type="match status" value="2"/>
</dbReference>